<name>A0ABN9ZA94_PIPNA</name>
<protein>
    <submittedName>
        <fullName evidence="2">Uncharacterized protein</fullName>
    </submittedName>
</protein>
<accession>A0ABN9ZA94</accession>
<gene>
    <name evidence="2" type="ORF">MPIPNATIZW_LOCUS1438</name>
</gene>
<sequence length="142" mass="15938">MAHKAETPAYCILFVFTWFGSVPLLEVSDQSSVTVLSALREEDTANEGSTDSLLTRETMLLFNKMNTYKWFSSMENEDHHFLPDMKSCQGRQNLTSCNTWRTWDSSSKASQTTAFPKDSGLLYSGTDDWILNGQNGEAGFAI</sequence>
<proteinExistence type="predicted"/>
<evidence type="ECO:0000313" key="3">
    <source>
        <dbReference type="Proteomes" id="UP001314169"/>
    </source>
</evidence>
<evidence type="ECO:0000313" key="2">
    <source>
        <dbReference type="EMBL" id="CAK6433132.1"/>
    </source>
</evidence>
<keyword evidence="3" id="KW-1185">Reference proteome</keyword>
<feature type="chain" id="PRO_5047083659" evidence="1">
    <location>
        <begin position="25"/>
        <end position="142"/>
    </location>
</feature>
<reference evidence="2" key="1">
    <citation type="submission" date="2023-12" db="EMBL/GenBank/DDBJ databases">
        <authorList>
            <person name="Brown T."/>
        </authorList>
    </citation>
    <scope>NUCLEOTIDE SEQUENCE</scope>
</reference>
<dbReference type="Proteomes" id="UP001314169">
    <property type="component" value="Chromosome 1"/>
</dbReference>
<dbReference type="EMBL" id="OY882858">
    <property type="protein sequence ID" value="CAK6433132.1"/>
    <property type="molecule type" value="Genomic_DNA"/>
</dbReference>
<organism evidence="2 3">
    <name type="scientific">Pipistrellus nathusii</name>
    <name type="common">Nathusius' pipistrelle</name>
    <dbReference type="NCBI Taxonomy" id="59473"/>
    <lineage>
        <taxon>Eukaryota</taxon>
        <taxon>Metazoa</taxon>
        <taxon>Chordata</taxon>
        <taxon>Craniata</taxon>
        <taxon>Vertebrata</taxon>
        <taxon>Euteleostomi</taxon>
        <taxon>Mammalia</taxon>
        <taxon>Eutheria</taxon>
        <taxon>Laurasiatheria</taxon>
        <taxon>Chiroptera</taxon>
        <taxon>Yangochiroptera</taxon>
        <taxon>Vespertilionidae</taxon>
        <taxon>Pipistrellus</taxon>
    </lineage>
</organism>
<evidence type="ECO:0000256" key="1">
    <source>
        <dbReference type="SAM" id="SignalP"/>
    </source>
</evidence>
<feature type="signal peptide" evidence="1">
    <location>
        <begin position="1"/>
        <end position="24"/>
    </location>
</feature>
<keyword evidence="1" id="KW-0732">Signal</keyword>